<dbReference type="AlphaFoldDB" id="A0A4D6NR11"/>
<reference evidence="1 2" key="1">
    <citation type="submission" date="2019-04" db="EMBL/GenBank/DDBJ databases">
        <title>An improved genome assembly and genetic linkage map for asparagus bean, Vigna unguiculata ssp. sesquipedialis.</title>
        <authorList>
            <person name="Xia Q."/>
            <person name="Zhang R."/>
            <person name="Dong Y."/>
        </authorList>
    </citation>
    <scope>NUCLEOTIDE SEQUENCE [LARGE SCALE GENOMIC DNA]</scope>
    <source>
        <tissue evidence="1">Leaf</tissue>
    </source>
</reference>
<protein>
    <submittedName>
        <fullName evidence="1">Uncharacterized protein</fullName>
    </submittedName>
</protein>
<evidence type="ECO:0000313" key="1">
    <source>
        <dbReference type="EMBL" id="QCE15104.1"/>
    </source>
</evidence>
<organism evidence="1 2">
    <name type="scientific">Vigna unguiculata</name>
    <name type="common">Cowpea</name>
    <dbReference type="NCBI Taxonomy" id="3917"/>
    <lineage>
        <taxon>Eukaryota</taxon>
        <taxon>Viridiplantae</taxon>
        <taxon>Streptophyta</taxon>
        <taxon>Embryophyta</taxon>
        <taxon>Tracheophyta</taxon>
        <taxon>Spermatophyta</taxon>
        <taxon>Magnoliopsida</taxon>
        <taxon>eudicotyledons</taxon>
        <taxon>Gunneridae</taxon>
        <taxon>Pentapetalae</taxon>
        <taxon>rosids</taxon>
        <taxon>fabids</taxon>
        <taxon>Fabales</taxon>
        <taxon>Fabaceae</taxon>
        <taxon>Papilionoideae</taxon>
        <taxon>50 kb inversion clade</taxon>
        <taxon>NPAAA clade</taxon>
        <taxon>indigoferoid/millettioid clade</taxon>
        <taxon>Phaseoleae</taxon>
        <taxon>Vigna</taxon>
    </lineage>
</organism>
<gene>
    <name evidence="1" type="ORF">DEO72_LG11g2112</name>
</gene>
<proteinExistence type="predicted"/>
<evidence type="ECO:0000313" key="2">
    <source>
        <dbReference type="Proteomes" id="UP000501690"/>
    </source>
</evidence>
<keyword evidence="2" id="KW-1185">Reference proteome</keyword>
<dbReference type="EMBL" id="CP039355">
    <property type="protein sequence ID" value="QCE15104.1"/>
    <property type="molecule type" value="Genomic_DNA"/>
</dbReference>
<dbReference type="Proteomes" id="UP000501690">
    <property type="component" value="Linkage Group LG11"/>
</dbReference>
<name>A0A4D6NR11_VIGUN</name>
<sequence>MACKGNFGPSHDREVQRFKAKGRENIQDTLLGFCPKPSRTSSEPVPIPQLQCSRSCCQGSDNLFSRARAVNLAQASRARLSESDEGSPKPFYAKRRPGDPLNFFERANISPKREGSRLSEIPRETFRVALQWSGRNSMIPVSGCPWWCPICITRGEQRYPPQVQASAEFDHGYMYLDEPSRVVVYCLNSYNMLG</sequence>
<accession>A0A4D6NR11</accession>